<name>A0ABW4YXY8_9HYPH</name>
<evidence type="ECO:0000256" key="1">
    <source>
        <dbReference type="SAM" id="Phobius"/>
    </source>
</evidence>
<feature type="domain" description="DUF1468" evidence="2">
    <location>
        <begin position="7"/>
        <end position="144"/>
    </location>
</feature>
<reference evidence="4" key="1">
    <citation type="journal article" date="2019" name="Int. J. Syst. Evol. Microbiol.">
        <title>The Global Catalogue of Microorganisms (GCM) 10K type strain sequencing project: providing services to taxonomists for standard genome sequencing and annotation.</title>
        <authorList>
            <consortium name="The Broad Institute Genomics Platform"/>
            <consortium name="The Broad Institute Genome Sequencing Center for Infectious Disease"/>
            <person name="Wu L."/>
            <person name="Ma J."/>
        </authorList>
    </citation>
    <scope>NUCLEOTIDE SEQUENCE [LARGE SCALE GENOMIC DNA]</scope>
    <source>
        <strain evidence="4">CCM 7435</strain>
    </source>
</reference>
<organism evidence="3 4">
    <name type="scientific">Ancylobacter oerskovii</name>
    <dbReference type="NCBI Taxonomy" id="459519"/>
    <lineage>
        <taxon>Bacteria</taxon>
        <taxon>Pseudomonadati</taxon>
        <taxon>Pseudomonadota</taxon>
        <taxon>Alphaproteobacteria</taxon>
        <taxon>Hyphomicrobiales</taxon>
        <taxon>Xanthobacteraceae</taxon>
        <taxon>Ancylobacter</taxon>
    </lineage>
</organism>
<dbReference type="InterPro" id="IPR009936">
    <property type="entry name" value="DUF1468"/>
</dbReference>
<feature type="transmembrane region" description="Helical" evidence="1">
    <location>
        <begin position="37"/>
        <end position="57"/>
    </location>
</feature>
<protein>
    <submittedName>
        <fullName evidence="3">Tripartite tricarboxylate transporter TctB family protein</fullName>
    </submittedName>
</protein>
<keyword evidence="4" id="KW-1185">Reference proteome</keyword>
<evidence type="ECO:0000259" key="2">
    <source>
        <dbReference type="Pfam" id="PF07331"/>
    </source>
</evidence>
<evidence type="ECO:0000313" key="3">
    <source>
        <dbReference type="EMBL" id="MFD2141143.1"/>
    </source>
</evidence>
<feature type="transmembrane region" description="Helical" evidence="1">
    <location>
        <begin position="121"/>
        <end position="143"/>
    </location>
</feature>
<comment type="caution">
    <text evidence="3">The sequence shown here is derived from an EMBL/GenBank/DDBJ whole genome shotgun (WGS) entry which is preliminary data.</text>
</comment>
<accession>A0ABW4YXY8</accession>
<dbReference type="EMBL" id="JBHUHD010000001">
    <property type="protein sequence ID" value="MFD2141143.1"/>
    <property type="molecule type" value="Genomic_DNA"/>
</dbReference>
<feature type="transmembrane region" description="Helical" evidence="1">
    <location>
        <begin position="78"/>
        <end position="109"/>
    </location>
</feature>
<dbReference type="Pfam" id="PF07331">
    <property type="entry name" value="TctB"/>
    <property type="match status" value="1"/>
</dbReference>
<keyword evidence="1" id="KW-0812">Transmembrane</keyword>
<evidence type="ECO:0000313" key="4">
    <source>
        <dbReference type="Proteomes" id="UP001597299"/>
    </source>
</evidence>
<proteinExistence type="predicted"/>
<dbReference type="Proteomes" id="UP001597299">
    <property type="component" value="Unassembled WGS sequence"/>
</dbReference>
<gene>
    <name evidence="3" type="ORF">ACFSNC_12070</name>
</gene>
<keyword evidence="1" id="KW-0472">Membrane</keyword>
<sequence length="150" mass="15793">MKAVNVITALTLLALSALVLLGTWELPYWAEFAPGSAFAAFWVAVVGIVLAIALLVTTAMDHGGEPHSFPDRRGLVRVAALAAGLWVMVLVIPLIGFVPAAIAFSLFLLLGIERRPLVPSLFTTAVITGLVYGVFIAWLGIALPTGPFGI</sequence>
<dbReference type="RefSeq" id="WP_213350331.1">
    <property type="nucleotide sequence ID" value="NZ_JAHBGB010000002.1"/>
</dbReference>
<keyword evidence="1" id="KW-1133">Transmembrane helix</keyword>